<dbReference type="AlphaFoldDB" id="A0A0F9FZ73"/>
<sequence length="52" mass="5996">MSDKITITKEQYDNAIEVLSQSVVQDMLEQIDELDPDASEKDKRGHLRTFTL</sequence>
<reference evidence="1" key="1">
    <citation type="journal article" date="2015" name="Nature">
        <title>Complex archaea that bridge the gap between prokaryotes and eukaryotes.</title>
        <authorList>
            <person name="Spang A."/>
            <person name="Saw J.H."/>
            <person name="Jorgensen S.L."/>
            <person name="Zaremba-Niedzwiedzka K."/>
            <person name="Martijn J."/>
            <person name="Lind A.E."/>
            <person name="van Eijk R."/>
            <person name="Schleper C."/>
            <person name="Guy L."/>
            <person name="Ettema T.J."/>
        </authorList>
    </citation>
    <scope>NUCLEOTIDE SEQUENCE</scope>
</reference>
<feature type="non-terminal residue" evidence="1">
    <location>
        <position position="52"/>
    </location>
</feature>
<protein>
    <submittedName>
        <fullName evidence="1">Uncharacterized protein</fullName>
    </submittedName>
</protein>
<evidence type="ECO:0000313" key="1">
    <source>
        <dbReference type="EMBL" id="KKL62670.1"/>
    </source>
</evidence>
<proteinExistence type="predicted"/>
<dbReference type="EMBL" id="LAZR01028417">
    <property type="protein sequence ID" value="KKL62670.1"/>
    <property type="molecule type" value="Genomic_DNA"/>
</dbReference>
<gene>
    <name evidence="1" type="ORF">LCGC14_2182820</name>
</gene>
<accession>A0A0F9FZ73</accession>
<name>A0A0F9FZ73_9ZZZZ</name>
<comment type="caution">
    <text evidence="1">The sequence shown here is derived from an EMBL/GenBank/DDBJ whole genome shotgun (WGS) entry which is preliminary data.</text>
</comment>
<organism evidence="1">
    <name type="scientific">marine sediment metagenome</name>
    <dbReference type="NCBI Taxonomy" id="412755"/>
    <lineage>
        <taxon>unclassified sequences</taxon>
        <taxon>metagenomes</taxon>
        <taxon>ecological metagenomes</taxon>
    </lineage>
</organism>